<proteinExistence type="predicted"/>
<name>A0A8D8Y359_9HEMI</name>
<sequence length="153" mass="16959">MLWTQLFINCSSHSKVLGPNCLICSVRRSSIPGALFGFVMWMADLSSTMLKRSLSWLVSSSLMTNFSFLFVPGAFPFLSSWDATWFAVTFGNLLFLSVGSWLRFFKSCHAGLLFCAMFKFSKRLHHLDVRSSAMAVRSLSPASCVSSLKGSSS</sequence>
<dbReference type="AlphaFoldDB" id="A0A8D8Y359"/>
<organism evidence="2">
    <name type="scientific">Cacopsylla melanoneura</name>
    <dbReference type="NCBI Taxonomy" id="428564"/>
    <lineage>
        <taxon>Eukaryota</taxon>
        <taxon>Metazoa</taxon>
        <taxon>Ecdysozoa</taxon>
        <taxon>Arthropoda</taxon>
        <taxon>Hexapoda</taxon>
        <taxon>Insecta</taxon>
        <taxon>Pterygota</taxon>
        <taxon>Neoptera</taxon>
        <taxon>Paraneoptera</taxon>
        <taxon>Hemiptera</taxon>
        <taxon>Sternorrhyncha</taxon>
        <taxon>Psylloidea</taxon>
        <taxon>Psyllidae</taxon>
        <taxon>Psyllinae</taxon>
        <taxon>Cacopsylla</taxon>
    </lineage>
</organism>
<feature type="transmembrane region" description="Helical" evidence="1">
    <location>
        <begin position="83"/>
        <end position="102"/>
    </location>
</feature>
<keyword evidence="1" id="KW-1133">Transmembrane helix</keyword>
<keyword evidence="1" id="KW-0472">Membrane</keyword>
<feature type="transmembrane region" description="Helical" evidence="1">
    <location>
        <begin position="54"/>
        <end position="77"/>
    </location>
</feature>
<dbReference type="EMBL" id="HBUF01358234">
    <property type="protein sequence ID" value="CAG6719064.1"/>
    <property type="molecule type" value="Transcribed_RNA"/>
</dbReference>
<dbReference type="EMBL" id="HBUF01358235">
    <property type="protein sequence ID" value="CAG6719068.1"/>
    <property type="molecule type" value="Transcribed_RNA"/>
</dbReference>
<dbReference type="EMBL" id="HBUF01358232">
    <property type="protein sequence ID" value="CAG6719057.1"/>
    <property type="molecule type" value="Transcribed_RNA"/>
</dbReference>
<protein>
    <submittedName>
        <fullName evidence="2">Uncharacterized protein</fullName>
    </submittedName>
</protein>
<reference evidence="2" key="1">
    <citation type="submission" date="2021-05" db="EMBL/GenBank/DDBJ databases">
        <authorList>
            <person name="Alioto T."/>
            <person name="Alioto T."/>
            <person name="Gomez Garrido J."/>
        </authorList>
    </citation>
    <scope>NUCLEOTIDE SEQUENCE</scope>
</reference>
<keyword evidence="1" id="KW-0812">Transmembrane</keyword>
<evidence type="ECO:0000313" key="2">
    <source>
        <dbReference type="EMBL" id="CAG6719068.1"/>
    </source>
</evidence>
<evidence type="ECO:0000256" key="1">
    <source>
        <dbReference type="SAM" id="Phobius"/>
    </source>
</evidence>
<accession>A0A8D8Y359</accession>